<evidence type="ECO:0000313" key="3">
    <source>
        <dbReference type="Proteomes" id="UP000469523"/>
    </source>
</evidence>
<dbReference type="Pfam" id="PF00294">
    <property type="entry name" value="PfkB"/>
    <property type="match status" value="1"/>
</dbReference>
<dbReference type="Gene3D" id="3.40.1190.20">
    <property type="match status" value="1"/>
</dbReference>
<dbReference type="InterPro" id="IPR029056">
    <property type="entry name" value="Ribokinase-like"/>
</dbReference>
<reference evidence="2 3" key="1">
    <citation type="submission" date="2019-09" db="EMBL/GenBank/DDBJ databases">
        <title>In-depth cultivation of the pig gut microbiome towards novel bacterial diversity and tailored functional studies.</title>
        <authorList>
            <person name="Wylensek D."/>
            <person name="Hitch T.C.A."/>
            <person name="Clavel T."/>
        </authorList>
    </citation>
    <scope>NUCLEOTIDE SEQUENCE [LARGE SCALE GENOMIC DNA]</scope>
    <source>
        <strain evidence="2 3">WCA3-693-APC-4?</strain>
    </source>
</reference>
<gene>
    <name evidence="2" type="ORF">FYJ83_16210</name>
</gene>
<dbReference type="AlphaFoldDB" id="A0A6N7Y3F9"/>
<proteinExistence type="predicted"/>
<dbReference type="EMBL" id="VUNQ01000050">
    <property type="protein sequence ID" value="MSU03008.1"/>
    <property type="molecule type" value="Genomic_DNA"/>
</dbReference>
<dbReference type="RefSeq" id="WP_154442379.1">
    <property type="nucleotide sequence ID" value="NZ_VUNQ01000050.1"/>
</dbReference>
<keyword evidence="3" id="KW-1185">Reference proteome</keyword>
<feature type="domain" description="Carbohydrate kinase PfkB" evidence="1">
    <location>
        <begin position="5"/>
        <end position="74"/>
    </location>
</feature>
<dbReference type="SUPFAM" id="SSF53613">
    <property type="entry name" value="Ribokinase-like"/>
    <property type="match status" value="1"/>
</dbReference>
<comment type="caution">
    <text evidence="2">The sequence shown here is derived from an EMBL/GenBank/DDBJ whole genome shotgun (WGS) entry which is preliminary data.</text>
</comment>
<name>A0A6N7Y3F9_9FIRM</name>
<protein>
    <recommendedName>
        <fullName evidence="1">Carbohydrate kinase PfkB domain-containing protein</fullName>
    </recommendedName>
</protein>
<evidence type="ECO:0000259" key="1">
    <source>
        <dbReference type="Pfam" id="PF00294"/>
    </source>
</evidence>
<sequence>MEQKKKVLSLGTVAMDVILETRELPKEDGFGFIDSERLVPGGSAANLSVALARYGIDTYQTGKIGDDKYGDEFRRG</sequence>
<evidence type="ECO:0000313" key="2">
    <source>
        <dbReference type="EMBL" id="MSU03008.1"/>
    </source>
</evidence>
<dbReference type="InterPro" id="IPR011611">
    <property type="entry name" value="PfkB_dom"/>
</dbReference>
<accession>A0A6N7Y3F9</accession>
<dbReference type="Proteomes" id="UP000469523">
    <property type="component" value="Unassembled WGS sequence"/>
</dbReference>
<organism evidence="2 3">
    <name type="scientific">Tissierella pigra</name>
    <dbReference type="NCBI Taxonomy" id="2607614"/>
    <lineage>
        <taxon>Bacteria</taxon>
        <taxon>Bacillati</taxon>
        <taxon>Bacillota</taxon>
        <taxon>Tissierellia</taxon>
        <taxon>Tissierellales</taxon>
        <taxon>Tissierellaceae</taxon>
        <taxon>Tissierella</taxon>
    </lineage>
</organism>